<organism evidence="3 4">
    <name type="scientific">Cuscuta europaea</name>
    <name type="common">European dodder</name>
    <dbReference type="NCBI Taxonomy" id="41803"/>
    <lineage>
        <taxon>Eukaryota</taxon>
        <taxon>Viridiplantae</taxon>
        <taxon>Streptophyta</taxon>
        <taxon>Embryophyta</taxon>
        <taxon>Tracheophyta</taxon>
        <taxon>Spermatophyta</taxon>
        <taxon>Magnoliopsida</taxon>
        <taxon>eudicotyledons</taxon>
        <taxon>Gunneridae</taxon>
        <taxon>Pentapetalae</taxon>
        <taxon>asterids</taxon>
        <taxon>lamiids</taxon>
        <taxon>Solanales</taxon>
        <taxon>Convolvulaceae</taxon>
        <taxon>Cuscuteae</taxon>
        <taxon>Cuscuta</taxon>
        <taxon>Cuscuta subgen. Cuscuta</taxon>
    </lineage>
</organism>
<dbReference type="Proteomes" id="UP001152484">
    <property type="component" value="Unassembled WGS sequence"/>
</dbReference>
<keyword evidence="4" id="KW-1185">Reference proteome</keyword>
<evidence type="ECO:0000313" key="3">
    <source>
        <dbReference type="EMBL" id="CAH9054421.1"/>
    </source>
</evidence>
<evidence type="ECO:0000256" key="1">
    <source>
        <dbReference type="SAM" id="MobiDB-lite"/>
    </source>
</evidence>
<protein>
    <recommendedName>
        <fullName evidence="5">Secreted protein</fullName>
    </recommendedName>
</protein>
<dbReference type="EMBL" id="CAMAPE010000002">
    <property type="protein sequence ID" value="CAH9054421.1"/>
    <property type="molecule type" value="Genomic_DNA"/>
</dbReference>
<reference evidence="3" key="1">
    <citation type="submission" date="2022-07" db="EMBL/GenBank/DDBJ databases">
        <authorList>
            <person name="Macas J."/>
            <person name="Novak P."/>
            <person name="Neumann P."/>
        </authorList>
    </citation>
    <scope>NUCLEOTIDE SEQUENCE</scope>
</reference>
<feature type="region of interest" description="Disordered" evidence="1">
    <location>
        <begin position="18"/>
        <end position="37"/>
    </location>
</feature>
<feature type="signal peptide" evidence="2">
    <location>
        <begin position="1"/>
        <end position="19"/>
    </location>
</feature>
<evidence type="ECO:0008006" key="5">
    <source>
        <dbReference type="Google" id="ProtNLM"/>
    </source>
</evidence>
<feature type="compositionally biased region" description="Basic residues" evidence="1">
    <location>
        <begin position="22"/>
        <end position="32"/>
    </location>
</feature>
<accession>A0A9P0YGY9</accession>
<keyword evidence="2" id="KW-0732">Signal</keyword>
<dbReference type="AlphaFoldDB" id="A0A9P0YGY9"/>
<feature type="chain" id="PRO_5040188026" description="Secreted protein" evidence="2">
    <location>
        <begin position="20"/>
        <end position="103"/>
    </location>
</feature>
<evidence type="ECO:0000256" key="2">
    <source>
        <dbReference type="SAM" id="SignalP"/>
    </source>
</evidence>
<gene>
    <name evidence="3" type="ORF">CEURO_LOCUS649</name>
</gene>
<comment type="caution">
    <text evidence="3">The sequence shown here is derived from an EMBL/GenBank/DDBJ whole genome shotgun (WGS) entry which is preliminary data.</text>
</comment>
<sequence length="103" mass="11839">MLNVSLAINLLLLRADGAAAPQKKHRRNRGHRILSGEEEKTLAGVPPTYYRFPFPSLPESPEDEYRARRSASAKFSRWRESRRRNLSDCFARRSGKGKLRRSA</sequence>
<evidence type="ECO:0000313" key="4">
    <source>
        <dbReference type="Proteomes" id="UP001152484"/>
    </source>
</evidence>
<name>A0A9P0YGY9_CUSEU</name>
<proteinExistence type="predicted"/>